<dbReference type="RefSeq" id="WP_124946913.1">
    <property type="nucleotide sequence ID" value="NZ_BHVT01000048.1"/>
</dbReference>
<dbReference type="Pfam" id="PF07793">
    <property type="entry name" value="DUF1631"/>
    <property type="match status" value="1"/>
</dbReference>
<evidence type="ECO:0000313" key="1">
    <source>
        <dbReference type="EMBL" id="TCV79016.1"/>
    </source>
</evidence>
<keyword evidence="2" id="KW-1185">Reference proteome</keyword>
<evidence type="ECO:0000313" key="2">
    <source>
        <dbReference type="Proteomes" id="UP000295367"/>
    </source>
</evidence>
<accession>A0A4R3XUI9</accession>
<dbReference type="OrthoDB" id="6188167at2"/>
<dbReference type="AlphaFoldDB" id="A0A4R3XUI9"/>
<organism evidence="1 2">
    <name type="scientific">Sulfurirhabdus autotrophica</name>
    <dbReference type="NCBI Taxonomy" id="1706046"/>
    <lineage>
        <taxon>Bacteria</taxon>
        <taxon>Pseudomonadati</taxon>
        <taxon>Pseudomonadota</taxon>
        <taxon>Betaproteobacteria</taxon>
        <taxon>Nitrosomonadales</taxon>
        <taxon>Sulfuricellaceae</taxon>
        <taxon>Sulfurirhabdus</taxon>
    </lineage>
</organism>
<protein>
    <submittedName>
        <fullName evidence="1">Uncharacterized protein DUF1631</fullName>
    </submittedName>
</protein>
<comment type="caution">
    <text evidence="1">The sequence shown here is derived from an EMBL/GenBank/DDBJ whole genome shotgun (WGS) entry which is preliminary data.</text>
</comment>
<reference evidence="1 2" key="1">
    <citation type="submission" date="2019-03" db="EMBL/GenBank/DDBJ databases">
        <title>Genomic Encyclopedia of Type Strains, Phase IV (KMG-IV): sequencing the most valuable type-strain genomes for metagenomic binning, comparative biology and taxonomic classification.</title>
        <authorList>
            <person name="Goeker M."/>
        </authorList>
    </citation>
    <scope>NUCLEOTIDE SEQUENCE [LARGE SCALE GENOMIC DNA]</scope>
    <source>
        <strain evidence="1 2">DSM 100309</strain>
    </source>
</reference>
<name>A0A4R3XUI9_9PROT</name>
<proteinExistence type="predicted"/>
<dbReference type="Proteomes" id="UP000295367">
    <property type="component" value="Unassembled WGS sequence"/>
</dbReference>
<dbReference type="InterPro" id="IPR012434">
    <property type="entry name" value="DUF1631"/>
</dbReference>
<gene>
    <name evidence="1" type="ORF">EDC63_1374</name>
</gene>
<sequence>MKTASNQNVVHINKFEKSRISSSSTTQFLNDSRDMAASKLVNALSDMLGKAVDEFFLLSETNTGFEMRNLYMEAMTLARDKRAILESAFKQQFLQSFAKETRKDKNASFSASASLESDFSLVDPDELEESLAAINIANNIHGTCAEALFGIEKRIGILLHDPELSNHNNPIGPEVIGAAFMEALKDWNCDVKVKLLLVRLFNKYMPDQLKDMYQEINQHLVEKGVLPKIRVGMKKQASSASASGMTLPAGGIAAGQPVVGGNELFATLQQLLTLGGGGMGISQPGVAGGFTGGVAGNGSAIGSSAGGIAGIPAQIGSGVMEALNKLQHGQIEGFVSNGGALDAAAFTGGRTNVLREIKSSSVANTLGHVDSMTLDIVAMLFDYILDDRNIPDAIKALIGRLQIPMLKVAMMDKTFFSQKSHPARKFLDTLAGAAIGWDEAEGHQGGLYKLVDSLVQKVLNEFEDEVGIFVEVEEELEQFLAAEKHQADELTGRSAQVIHHQEREEIAKIMAHDEVRRRIHAQHLPEVIRNFLTGYWKPLLTSAYIQTGEDGVRWNNAIDTMDNLVWSVTSKPAPEDRKKLVSLLPGLLKRLQDGMETAGMPEEERNAFFSTLVRCHADAVKSGLQTTAEASAAEEFNASELDLPDDFALDLSSDAEAHMDFEEIALPATPLEPDFNLLQEISNIADEHTVNKTNELTLSDDNWQADPEVEGDDYTAMVSRLKRGTWIEFLQTDGTSTRAKLAWVSPMKGLYLFTNRLGERAVSITPSGLEMKFRDGLAEIINDDNLVDRAVSNLLDRLNQPVSAIE</sequence>
<dbReference type="EMBL" id="SMCO01000037">
    <property type="protein sequence ID" value="TCV79016.1"/>
    <property type="molecule type" value="Genomic_DNA"/>
</dbReference>